<accession>A0ABN8MVG7</accession>
<dbReference type="SUPFAM" id="SSF50729">
    <property type="entry name" value="PH domain-like"/>
    <property type="match status" value="1"/>
</dbReference>
<comment type="caution">
    <text evidence="3">The sequence shown here is derived from an EMBL/GenBank/DDBJ whole genome shotgun (WGS) entry which is preliminary data.</text>
</comment>
<feature type="compositionally biased region" description="Low complexity" evidence="1">
    <location>
        <begin position="194"/>
        <end position="203"/>
    </location>
</feature>
<feature type="domain" description="PID" evidence="2">
    <location>
        <begin position="56"/>
        <end position="200"/>
    </location>
</feature>
<evidence type="ECO:0000313" key="4">
    <source>
        <dbReference type="Proteomes" id="UP001159405"/>
    </source>
</evidence>
<reference evidence="3 4" key="1">
    <citation type="submission" date="2022-05" db="EMBL/GenBank/DDBJ databases">
        <authorList>
            <consortium name="Genoscope - CEA"/>
            <person name="William W."/>
        </authorList>
    </citation>
    <scope>NUCLEOTIDE SEQUENCE [LARGE SCALE GENOMIC DNA]</scope>
</reference>
<dbReference type="PROSITE" id="PS01179">
    <property type="entry name" value="PID"/>
    <property type="match status" value="1"/>
</dbReference>
<evidence type="ECO:0000256" key="1">
    <source>
        <dbReference type="SAM" id="MobiDB-lite"/>
    </source>
</evidence>
<dbReference type="SMART" id="SM00462">
    <property type="entry name" value="PTB"/>
    <property type="match status" value="1"/>
</dbReference>
<dbReference type="Proteomes" id="UP001159405">
    <property type="component" value="Unassembled WGS sequence"/>
</dbReference>
<dbReference type="Pfam" id="PF00640">
    <property type="entry name" value="PID"/>
    <property type="match status" value="1"/>
</dbReference>
<feature type="region of interest" description="Disordered" evidence="1">
    <location>
        <begin position="192"/>
        <end position="238"/>
    </location>
</feature>
<dbReference type="PANTHER" id="PTHR11232:SF74">
    <property type="entry name" value="PTB DOMAIN-CONTAINING ADAPTER PROTEIN CED-6-LIKE PROTEIN"/>
    <property type="match status" value="1"/>
</dbReference>
<name>A0ABN8MVG7_9CNID</name>
<dbReference type="InterPro" id="IPR011993">
    <property type="entry name" value="PH-like_dom_sf"/>
</dbReference>
<gene>
    <name evidence="3" type="ORF">PLOB_00000311</name>
</gene>
<evidence type="ECO:0000259" key="2">
    <source>
        <dbReference type="PROSITE" id="PS01179"/>
    </source>
</evidence>
<dbReference type="EMBL" id="CALNXK010000001">
    <property type="protein sequence ID" value="CAH3032787.1"/>
    <property type="molecule type" value="Genomic_DNA"/>
</dbReference>
<dbReference type="PANTHER" id="PTHR11232">
    <property type="entry name" value="PHOSPHOTYROSINE INTERACTION DOMAIN-CONTAINING FAMILY MEMBER"/>
    <property type="match status" value="1"/>
</dbReference>
<sequence length="326" mass="36635">MALLKTVAIKVKHSPQIIRKTLYNSSPSFYRKVRQNCRKGKNQEDWLHAEDSLIEGIHFYVKMLGSCPVTKAHGPGCADEAVEKIVTNTKKVKNTPASESLKKVLITVSTRKLMIQDMLTKEKIMDIPIYRVSYCVADPNFTKVFAFISRVQGKHDLNCYAFLCSKESMAQALALTIADAFKLAYENYEKAKSSKNSENSQAAKNEDKENSVEPKTLASNGNADIYATPTKPKASSDTPVIQITEDASSHDMKTTERKMKALDLAVDDDDFDAEFTKLAESRSNPTLFETPVRRRDFFDDVNYLVATETTAKELMMSKSHEDLFSL</sequence>
<evidence type="ECO:0000313" key="3">
    <source>
        <dbReference type="EMBL" id="CAH3032787.1"/>
    </source>
</evidence>
<dbReference type="InterPro" id="IPR051133">
    <property type="entry name" value="Adapter_Engulfment-Domain"/>
</dbReference>
<organism evidence="3 4">
    <name type="scientific">Porites lobata</name>
    <dbReference type="NCBI Taxonomy" id="104759"/>
    <lineage>
        <taxon>Eukaryota</taxon>
        <taxon>Metazoa</taxon>
        <taxon>Cnidaria</taxon>
        <taxon>Anthozoa</taxon>
        <taxon>Hexacorallia</taxon>
        <taxon>Scleractinia</taxon>
        <taxon>Fungiina</taxon>
        <taxon>Poritidae</taxon>
        <taxon>Porites</taxon>
    </lineage>
</organism>
<dbReference type="Gene3D" id="2.30.29.30">
    <property type="entry name" value="Pleckstrin-homology domain (PH domain)/Phosphotyrosine-binding domain (PTB)"/>
    <property type="match status" value="1"/>
</dbReference>
<dbReference type="InterPro" id="IPR006020">
    <property type="entry name" value="PTB/PI_dom"/>
</dbReference>
<keyword evidence="4" id="KW-1185">Reference proteome</keyword>
<proteinExistence type="predicted"/>
<protein>
    <recommendedName>
        <fullName evidence="2">PID domain-containing protein</fullName>
    </recommendedName>
</protein>